<dbReference type="RefSeq" id="XP_001274934.1">
    <property type="nucleotide sequence ID" value="XM_001274933.1"/>
</dbReference>
<feature type="region of interest" description="Disordered" evidence="1">
    <location>
        <begin position="477"/>
        <end position="558"/>
    </location>
</feature>
<keyword evidence="3" id="KW-1185">Reference proteome</keyword>
<dbReference type="Proteomes" id="UP000006701">
    <property type="component" value="Unassembled WGS sequence"/>
</dbReference>
<gene>
    <name evidence="2" type="ORF">ACLA_055560</name>
</gene>
<evidence type="ECO:0000313" key="2">
    <source>
        <dbReference type="EMBL" id="EAW13508.1"/>
    </source>
</evidence>
<feature type="compositionally biased region" description="Low complexity" evidence="1">
    <location>
        <begin position="478"/>
        <end position="508"/>
    </location>
</feature>
<feature type="region of interest" description="Disordered" evidence="1">
    <location>
        <begin position="346"/>
        <end position="371"/>
    </location>
</feature>
<dbReference type="OrthoDB" id="5404004at2759"/>
<feature type="compositionally biased region" description="Polar residues" evidence="1">
    <location>
        <begin position="134"/>
        <end position="143"/>
    </location>
</feature>
<feature type="region of interest" description="Disordered" evidence="1">
    <location>
        <begin position="296"/>
        <end position="323"/>
    </location>
</feature>
<feature type="compositionally biased region" description="Polar residues" evidence="1">
    <location>
        <begin position="355"/>
        <end position="371"/>
    </location>
</feature>
<organism evidence="2 3">
    <name type="scientific">Aspergillus clavatus (strain ATCC 1007 / CBS 513.65 / DSM 816 / NCTC 3887 / NRRL 1 / QM 1276 / 107)</name>
    <dbReference type="NCBI Taxonomy" id="344612"/>
    <lineage>
        <taxon>Eukaryota</taxon>
        <taxon>Fungi</taxon>
        <taxon>Dikarya</taxon>
        <taxon>Ascomycota</taxon>
        <taxon>Pezizomycotina</taxon>
        <taxon>Eurotiomycetes</taxon>
        <taxon>Eurotiomycetidae</taxon>
        <taxon>Eurotiales</taxon>
        <taxon>Aspergillaceae</taxon>
        <taxon>Aspergillus</taxon>
        <taxon>Aspergillus subgen. Fumigati</taxon>
    </lineage>
</organism>
<name>A1C9I4_ASPCL</name>
<reference evidence="2 3" key="1">
    <citation type="journal article" date="2008" name="PLoS Genet.">
        <title>Genomic islands in the pathogenic filamentous fungus Aspergillus fumigatus.</title>
        <authorList>
            <person name="Fedorova N.D."/>
            <person name="Khaldi N."/>
            <person name="Joardar V.S."/>
            <person name="Maiti R."/>
            <person name="Amedeo P."/>
            <person name="Anderson M.J."/>
            <person name="Crabtree J."/>
            <person name="Silva J.C."/>
            <person name="Badger J.H."/>
            <person name="Albarraq A."/>
            <person name="Angiuoli S."/>
            <person name="Bussey H."/>
            <person name="Bowyer P."/>
            <person name="Cotty P.J."/>
            <person name="Dyer P.S."/>
            <person name="Egan A."/>
            <person name="Galens K."/>
            <person name="Fraser-Liggett C.M."/>
            <person name="Haas B.J."/>
            <person name="Inman J.M."/>
            <person name="Kent R."/>
            <person name="Lemieux S."/>
            <person name="Malavazi I."/>
            <person name="Orvis J."/>
            <person name="Roemer T."/>
            <person name="Ronning C.M."/>
            <person name="Sundaram J.P."/>
            <person name="Sutton G."/>
            <person name="Turner G."/>
            <person name="Venter J.C."/>
            <person name="White O.R."/>
            <person name="Whitty B.R."/>
            <person name="Youngman P."/>
            <person name="Wolfe K.H."/>
            <person name="Goldman G.H."/>
            <person name="Wortman J.R."/>
            <person name="Jiang B."/>
            <person name="Denning D.W."/>
            <person name="Nierman W.C."/>
        </authorList>
    </citation>
    <scope>NUCLEOTIDE SEQUENCE [LARGE SCALE GENOMIC DNA]</scope>
    <source>
        <strain evidence="3">ATCC 1007 / CBS 513.65 / DSM 816 / NCTC 3887 / NRRL 1</strain>
    </source>
</reference>
<feature type="compositionally biased region" description="Polar residues" evidence="1">
    <location>
        <begin position="296"/>
        <end position="305"/>
    </location>
</feature>
<feature type="region of interest" description="Disordered" evidence="1">
    <location>
        <begin position="186"/>
        <end position="207"/>
    </location>
</feature>
<evidence type="ECO:0000313" key="3">
    <source>
        <dbReference type="Proteomes" id="UP000006701"/>
    </source>
</evidence>
<feature type="region of interest" description="Disordered" evidence="1">
    <location>
        <begin position="603"/>
        <end position="628"/>
    </location>
</feature>
<feature type="region of interest" description="Disordered" evidence="1">
    <location>
        <begin position="124"/>
        <end position="150"/>
    </location>
</feature>
<feature type="region of interest" description="Disordered" evidence="1">
    <location>
        <begin position="384"/>
        <end position="406"/>
    </location>
</feature>
<dbReference type="GeneID" id="4707178"/>
<evidence type="ECO:0000256" key="1">
    <source>
        <dbReference type="SAM" id="MobiDB-lite"/>
    </source>
</evidence>
<protein>
    <submittedName>
        <fullName evidence="2">Uncharacterized protein</fullName>
    </submittedName>
</protein>
<dbReference type="OMA" id="HRHGNSQ"/>
<dbReference type="EMBL" id="DS027048">
    <property type="protein sequence ID" value="EAW13508.1"/>
    <property type="molecule type" value="Genomic_DNA"/>
</dbReference>
<dbReference type="eggNOG" id="ENOG502SD0J">
    <property type="taxonomic scope" value="Eukaryota"/>
</dbReference>
<dbReference type="KEGG" id="act:ACLA_055560"/>
<feature type="compositionally biased region" description="Polar residues" evidence="1">
    <location>
        <begin position="527"/>
        <end position="541"/>
    </location>
</feature>
<dbReference type="VEuPathDB" id="FungiDB:ACLA_055560"/>
<dbReference type="HOGENOM" id="CLU_028483_0_0_1"/>
<accession>A1C9I4</accession>
<sequence>MARGMFSGKLRSPQATAGSISNPVLKYTDALPRTDLRDIENVANTSRPANRAVAQWDFQRPRIADTRNLIRKGAGPTPGFDFRVAVPPDEALPSPQTSEHDPNVNMIGIALGSPRMIEPQTMLSQMEERPPVPSTKSPEQTPPLQRKPSKWRKIGGLFKAKNAMTPDANQPFYQVRCGEEWPFQESTHSIDSQNQEKVKHAPEAPSHAEVWPCFESENDSKDSNNSNQSATAIQDLTRDNQLVPAAKLRCAGPLLHVDIPDVQLERYSVMFGGLLNKNEPSLLNRRSKTLDDITIPTQTETSSLASPDLPLPQRRATSPRPRLPNFNLFPAQAPVSKASKVLGSQNIPRGVSPVHRSQNSLSQSGSVTPTNEQSRFVLMVHSPSVKSPMSHQPKDSVSSAISSDPIDPAEEQRLLERLKQTKAYVNTEEEPEWEIISKNLAKEMPTSTSTPITNLHPVPIPAPKQRFPLALTINTQVPPSEAGSADPASASASASAASSPLLSPLNSATRERTERMRSVSRSSSRSPAPQSAISHASSTRMPLSDENDSEETDTIERIDSIPKIEVSIARSMSISRGKKQILVPIGPRPDRLSPDERLVVRRAKTPQVRDAHYGHRHGNSQDAQIETI</sequence>
<proteinExistence type="predicted"/>
<dbReference type="AlphaFoldDB" id="A1C9I4"/>
<feature type="compositionally biased region" description="Polar residues" evidence="1">
    <location>
        <begin position="384"/>
        <end position="402"/>
    </location>
</feature>